<keyword evidence="3" id="KW-0472">Membrane</keyword>
<dbReference type="Pfam" id="PF11807">
    <property type="entry name" value="UstYa"/>
    <property type="match status" value="1"/>
</dbReference>
<comment type="similarity">
    <text evidence="2">Belongs to the ustYa family.</text>
</comment>
<accession>J4I326</accession>
<dbReference type="GO" id="GO:0043386">
    <property type="term" value="P:mycotoxin biosynthetic process"/>
    <property type="evidence" value="ECO:0007669"/>
    <property type="project" value="InterPro"/>
</dbReference>
<keyword evidence="3" id="KW-1133">Transmembrane helix</keyword>
<dbReference type="Proteomes" id="UP000006352">
    <property type="component" value="Unassembled WGS sequence"/>
</dbReference>
<proteinExistence type="inferred from homology"/>
<evidence type="ECO:0008006" key="6">
    <source>
        <dbReference type="Google" id="ProtNLM"/>
    </source>
</evidence>
<keyword evidence="3" id="KW-0812">Transmembrane</keyword>
<evidence type="ECO:0000256" key="2">
    <source>
        <dbReference type="ARBA" id="ARBA00035112"/>
    </source>
</evidence>
<dbReference type="EMBL" id="HE797307">
    <property type="protein sequence ID" value="CCM06372.1"/>
    <property type="molecule type" value="Genomic_DNA"/>
</dbReference>
<dbReference type="OrthoDB" id="2767875at2759"/>
<keyword evidence="5" id="KW-1185">Reference proteome</keyword>
<dbReference type="RefSeq" id="XP_012185655.1">
    <property type="nucleotide sequence ID" value="XM_012330265.1"/>
</dbReference>
<evidence type="ECO:0000256" key="1">
    <source>
        <dbReference type="ARBA" id="ARBA00004685"/>
    </source>
</evidence>
<comment type="pathway">
    <text evidence="1">Mycotoxin biosynthesis.</text>
</comment>
<protein>
    <recommendedName>
        <fullName evidence="6">Tat pathway signal sequence</fullName>
    </recommendedName>
</protein>
<name>J4I326_9APHY</name>
<dbReference type="PANTHER" id="PTHR33365:SF4">
    <property type="entry name" value="CYCLOCHLOROTINE BIOSYNTHESIS PROTEIN O"/>
    <property type="match status" value="1"/>
</dbReference>
<organism evidence="4 5">
    <name type="scientific">Fibroporia radiculosa</name>
    <dbReference type="NCBI Taxonomy" id="599839"/>
    <lineage>
        <taxon>Eukaryota</taxon>
        <taxon>Fungi</taxon>
        <taxon>Dikarya</taxon>
        <taxon>Basidiomycota</taxon>
        <taxon>Agaricomycotina</taxon>
        <taxon>Agaricomycetes</taxon>
        <taxon>Polyporales</taxon>
        <taxon>Fibroporiaceae</taxon>
        <taxon>Fibroporia</taxon>
    </lineage>
</organism>
<evidence type="ECO:0000256" key="3">
    <source>
        <dbReference type="SAM" id="Phobius"/>
    </source>
</evidence>
<evidence type="ECO:0000313" key="5">
    <source>
        <dbReference type="Proteomes" id="UP000006352"/>
    </source>
</evidence>
<dbReference type="HOGENOM" id="CLU_042941_0_2_1"/>
<evidence type="ECO:0000313" key="4">
    <source>
        <dbReference type="EMBL" id="CCM06372.1"/>
    </source>
</evidence>
<dbReference type="AlphaFoldDB" id="J4I326"/>
<sequence length="280" mass="31949">MFLPHAKYIRITQSDPHDSAEKLIVQPADVDNNDLCKCGCHCSTSRCSSWLWLAITAAFSIVALAAILKLTRHPSDAQCAKRLSTYSPALEAVAYHSVDFNGSFRFPSEYRGAPSPAIDAAWDYITMRPGVLRIAPEDLDKLGKPVTPSLVRFQDADGGGYMGSVKFTHQLHCLNTLRMYSYREYYDGRVPMFDARPETVRTHVDHCIEMLRQTLMCHADTGLLTYDWVVGHSTQYPDFNTRHVCRDFPRLLRWVYDHQAHIPERRVMRLEDNVDLEGEP</sequence>
<dbReference type="PANTHER" id="PTHR33365">
    <property type="entry name" value="YALI0B05434P"/>
    <property type="match status" value="1"/>
</dbReference>
<dbReference type="GeneID" id="24101272"/>
<feature type="transmembrane region" description="Helical" evidence="3">
    <location>
        <begin position="50"/>
        <end position="68"/>
    </location>
</feature>
<dbReference type="STRING" id="599839.J4I326"/>
<reference evidence="4 5" key="1">
    <citation type="journal article" date="2012" name="Appl. Environ. Microbiol.">
        <title>Short-read sequencing for genomic analysis of the brown rot fungus Fibroporia radiculosa.</title>
        <authorList>
            <person name="Tang J.D."/>
            <person name="Perkins A.D."/>
            <person name="Sonstegard T.S."/>
            <person name="Schroeder S.G."/>
            <person name="Burgess S.C."/>
            <person name="Diehl S.V."/>
        </authorList>
    </citation>
    <scope>NUCLEOTIDE SEQUENCE [LARGE SCALE GENOMIC DNA]</scope>
    <source>
        <strain evidence="4 5">TFFH 294</strain>
    </source>
</reference>
<gene>
    <name evidence="4" type="ORF">FIBRA_08630</name>
</gene>
<dbReference type="InParanoid" id="J4I326"/>
<dbReference type="InterPro" id="IPR021765">
    <property type="entry name" value="UstYa-like"/>
</dbReference>